<dbReference type="GO" id="GO:0005524">
    <property type="term" value="F:ATP binding"/>
    <property type="evidence" value="ECO:0007669"/>
    <property type="project" value="UniProtKB-KW"/>
</dbReference>
<dbReference type="EMBL" id="JAVRER010000062">
    <property type="protein sequence ID" value="MDT0419057.1"/>
    <property type="molecule type" value="Genomic_DNA"/>
</dbReference>
<evidence type="ECO:0000256" key="2">
    <source>
        <dbReference type="ARBA" id="ARBA00022692"/>
    </source>
</evidence>
<dbReference type="PROSITE" id="PS00211">
    <property type="entry name" value="ABC_TRANSPORTER_1"/>
    <property type="match status" value="1"/>
</dbReference>
<dbReference type="SUPFAM" id="SSF90123">
    <property type="entry name" value="ABC transporter transmembrane region"/>
    <property type="match status" value="1"/>
</dbReference>
<dbReference type="InterPro" id="IPR011527">
    <property type="entry name" value="ABC1_TM_dom"/>
</dbReference>
<sequence length="582" mass="59459">MPVKPPAQDARPVAPPPRGPGAVLAAAARSVRGPLLGSLVLLAGHQAGEALVPVVVGVVVDRAVDGGAAGALLGCLALLAADFLFLSLCYRFGSRLSTRAREHSAHRLRVRLAGRLLAHDDAAGRDRLPGDLLTVTGSDTQVVGQFTSWLGMTTGNLVAVGLGAALLLRMSVPLGLLVLLGTPAVLLLMNRAGRPLERRGAAEQAAAARAAATAVDYVSGLRVLKGLRAERTALRHYEGVNRESLRATVTAARTEAVLDGAGTLLAGVLVAAVALVAGRLALGGDLGLGDLIACVGLCQFLLAPIQGLLELGPALARARASARRVAVLLDAPAPPPGTARLPEDVPVRGELTVRGLAHEALRGVDLRLAPGEHLGLVVPEPVAAAELLACLAGDLAPAHGTICLDGVPLTALDRAEARGAVLVAPHQAYLFDGTVLDNLRPDEGEAGETATSADTEALHAAAATDLVDGLPHGTATRVGERGAFLSGGQRQRLALARALRAAPPVLVLHDPTTAVDAVTQTRIARGIRTLRAGRTTLVLTSSPALLGACDRVAVLREGRVTASGPHTALLATDSFYGKVVSA</sequence>
<evidence type="ECO:0000256" key="1">
    <source>
        <dbReference type="ARBA" id="ARBA00004651"/>
    </source>
</evidence>
<protein>
    <submittedName>
        <fullName evidence="8">ABC transporter ATP-binding protein</fullName>
    </submittedName>
</protein>
<keyword evidence="8" id="KW-0067">ATP-binding</keyword>
<dbReference type="Pfam" id="PF00664">
    <property type="entry name" value="ABC_membrane"/>
    <property type="match status" value="1"/>
</dbReference>
<dbReference type="Proteomes" id="UP001183607">
    <property type="component" value="Unassembled WGS sequence"/>
</dbReference>
<organism evidence="8 9">
    <name type="scientific">Streptomyces evansiae</name>
    <dbReference type="NCBI Taxonomy" id="3075535"/>
    <lineage>
        <taxon>Bacteria</taxon>
        <taxon>Bacillati</taxon>
        <taxon>Actinomycetota</taxon>
        <taxon>Actinomycetes</taxon>
        <taxon>Kitasatosporales</taxon>
        <taxon>Streptomycetaceae</taxon>
        <taxon>Streptomyces</taxon>
    </lineage>
</organism>
<dbReference type="Gene3D" id="3.40.50.300">
    <property type="entry name" value="P-loop containing nucleotide triphosphate hydrolases"/>
    <property type="match status" value="1"/>
</dbReference>
<dbReference type="InterPro" id="IPR003439">
    <property type="entry name" value="ABC_transporter-like_ATP-bd"/>
</dbReference>
<feature type="transmembrane region" description="Helical" evidence="5">
    <location>
        <begin position="172"/>
        <end position="189"/>
    </location>
</feature>
<comment type="subcellular location">
    <subcellularLocation>
        <location evidence="1">Cell membrane</location>
        <topology evidence="1">Multi-pass membrane protein</topology>
    </subcellularLocation>
</comment>
<feature type="transmembrane region" description="Helical" evidence="5">
    <location>
        <begin position="146"/>
        <end position="166"/>
    </location>
</feature>
<dbReference type="AlphaFoldDB" id="A0ABD5EEP2"/>
<keyword evidence="8" id="KW-0547">Nucleotide-binding</keyword>
<evidence type="ECO:0000313" key="9">
    <source>
        <dbReference type="Proteomes" id="UP001183607"/>
    </source>
</evidence>
<dbReference type="Gene3D" id="1.20.1560.10">
    <property type="entry name" value="ABC transporter type 1, transmembrane domain"/>
    <property type="match status" value="1"/>
</dbReference>
<keyword evidence="3 5" id="KW-1133">Transmembrane helix</keyword>
<dbReference type="GO" id="GO:0005886">
    <property type="term" value="C:plasma membrane"/>
    <property type="evidence" value="ECO:0007669"/>
    <property type="project" value="UniProtKB-SubCell"/>
</dbReference>
<reference evidence="9" key="1">
    <citation type="submission" date="2023-07" db="EMBL/GenBank/DDBJ databases">
        <title>30 novel species of actinomycetes from the DSMZ collection.</title>
        <authorList>
            <person name="Nouioui I."/>
        </authorList>
    </citation>
    <scope>NUCLEOTIDE SEQUENCE [LARGE SCALE GENOMIC DNA]</scope>
    <source>
        <strain evidence="9">DSM 41982</strain>
    </source>
</reference>
<feature type="domain" description="ABC transmembrane type-1" evidence="7">
    <location>
        <begin position="36"/>
        <end position="317"/>
    </location>
</feature>
<dbReference type="InterPro" id="IPR017871">
    <property type="entry name" value="ABC_transporter-like_CS"/>
</dbReference>
<dbReference type="RefSeq" id="WP_311677626.1">
    <property type="nucleotide sequence ID" value="NZ_JAVRER010000062.1"/>
</dbReference>
<evidence type="ECO:0000256" key="4">
    <source>
        <dbReference type="ARBA" id="ARBA00023136"/>
    </source>
</evidence>
<dbReference type="SUPFAM" id="SSF52540">
    <property type="entry name" value="P-loop containing nucleoside triphosphate hydrolases"/>
    <property type="match status" value="1"/>
</dbReference>
<accession>A0ABD5EEP2</accession>
<feature type="transmembrane region" description="Helical" evidence="5">
    <location>
        <begin position="263"/>
        <end position="282"/>
    </location>
</feature>
<feature type="domain" description="ABC transporter" evidence="6">
    <location>
        <begin position="345"/>
        <end position="582"/>
    </location>
</feature>
<dbReference type="PANTHER" id="PTHR43394:SF1">
    <property type="entry name" value="ATP-BINDING CASSETTE SUB-FAMILY B MEMBER 10, MITOCHONDRIAL"/>
    <property type="match status" value="1"/>
</dbReference>
<dbReference type="PANTHER" id="PTHR43394">
    <property type="entry name" value="ATP-DEPENDENT PERMEASE MDL1, MITOCHONDRIAL"/>
    <property type="match status" value="1"/>
</dbReference>
<evidence type="ECO:0000256" key="5">
    <source>
        <dbReference type="SAM" id="Phobius"/>
    </source>
</evidence>
<evidence type="ECO:0000313" key="8">
    <source>
        <dbReference type="EMBL" id="MDT0419057.1"/>
    </source>
</evidence>
<evidence type="ECO:0000256" key="3">
    <source>
        <dbReference type="ARBA" id="ARBA00022989"/>
    </source>
</evidence>
<dbReference type="Pfam" id="PF00005">
    <property type="entry name" value="ABC_tran"/>
    <property type="match status" value="1"/>
</dbReference>
<gene>
    <name evidence="8" type="ORF">RM574_26600</name>
</gene>
<dbReference type="PROSITE" id="PS50893">
    <property type="entry name" value="ABC_TRANSPORTER_2"/>
    <property type="match status" value="1"/>
</dbReference>
<evidence type="ECO:0000259" key="7">
    <source>
        <dbReference type="PROSITE" id="PS50929"/>
    </source>
</evidence>
<dbReference type="InterPro" id="IPR036640">
    <property type="entry name" value="ABC1_TM_sf"/>
</dbReference>
<name>A0ABD5EEP2_9ACTN</name>
<evidence type="ECO:0000259" key="6">
    <source>
        <dbReference type="PROSITE" id="PS50893"/>
    </source>
</evidence>
<keyword evidence="4 5" id="KW-0472">Membrane</keyword>
<comment type="caution">
    <text evidence="8">The sequence shown here is derived from an EMBL/GenBank/DDBJ whole genome shotgun (WGS) entry which is preliminary data.</text>
</comment>
<dbReference type="InterPro" id="IPR039421">
    <property type="entry name" value="Type_1_exporter"/>
</dbReference>
<dbReference type="PROSITE" id="PS50929">
    <property type="entry name" value="ABC_TM1F"/>
    <property type="match status" value="1"/>
</dbReference>
<keyword evidence="2 5" id="KW-0812">Transmembrane</keyword>
<dbReference type="InterPro" id="IPR027417">
    <property type="entry name" value="P-loop_NTPase"/>
</dbReference>
<proteinExistence type="predicted"/>
<feature type="transmembrane region" description="Helical" evidence="5">
    <location>
        <begin position="66"/>
        <end position="90"/>
    </location>
</feature>